<accession>A0ACB9L6J1</accession>
<organism evidence="1 2">
    <name type="scientific">Bauhinia variegata</name>
    <name type="common">Purple orchid tree</name>
    <name type="synonym">Phanera variegata</name>
    <dbReference type="NCBI Taxonomy" id="167791"/>
    <lineage>
        <taxon>Eukaryota</taxon>
        <taxon>Viridiplantae</taxon>
        <taxon>Streptophyta</taxon>
        <taxon>Embryophyta</taxon>
        <taxon>Tracheophyta</taxon>
        <taxon>Spermatophyta</taxon>
        <taxon>Magnoliopsida</taxon>
        <taxon>eudicotyledons</taxon>
        <taxon>Gunneridae</taxon>
        <taxon>Pentapetalae</taxon>
        <taxon>rosids</taxon>
        <taxon>fabids</taxon>
        <taxon>Fabales</taxon>
        <taxon>Fabaceae</taxon>
        <taxon>Cercidoideae</taxon>
        <taxon>Cercideae</taxon>
        <taxon>Bauhiniinae</taxon>
        <taxon>Bauhinia</taxon>
    </lineage>
</organism>
<dbReference type="EMBL" id="CM039437">
    <property type="protein sequence ID" value="KAI4304994.1"/>
    <property type="molecule type" value="Genomic_DNA"/>
</dbReference>
<name>A0ACB9L6J1_BAUVA</name>
<dbReference type="Proteomes" id="UP000828941">
    <property type="component" value="Chromosome 12"/>
</dbReference>
<proteinExistence type="predicted"/>
<gene>
    <name evidence="1" type="ORF">L6164_028386</name>
</gene>
<reference evidence="1 2" key="1">
    <citation type="journal article" date="2022" name="DNA Res.">
        <title>Chromosomal-level genome assembly of the orchid tree Bauhinia variegata (Leguminosae; Cercidoideae) supports the allotetraploid origin hypothesis of Bauhinia.</title>
        <authorList>
            <person name="Zhong Y."/>
            <person name="Chen Y."/>
            <person name="Zheng D."/>
            <person name="Pang J."/>
            <person name="Liu Y."/>
            <person name="Luo S."/>
            <person name="Meng S."/>
            <person name="Qian L."/>
            <person name="Wei D."/>
            <person name="Dai S."/>
            <person name="Zhou R."/>
        </authorList>
    </citation>
    <scope>NUCLEOTIDE SEQUENCE [LARGE SCALE GENOMIC DNA]</scope>
    <source>
        <strain evidence="1">BV-YZ2020</strain>
    </source>
</reference>
<evidence type="ECO:0000313" key="2">
    <source>
        <dbReference type="Proteomes" id="UP000828941"/>
    </source>
</evidence>
<comment type="caution">
    <text evidence="1">The sequence shown here is derived from an EMBL/GenBank/DDBJ whole genome shotgun (WGS) entry which is preliminary data.</text>
</comment>
<keyword evidence="2" id="KW-1185">Reference proteome</keyword>
<protein>
    <submittedName>
        <fullName evidence="1">Uncharacterized protein</fullName>
    </submittedName>
</protein>
<sequence length="376" mass="43283">MAQPNAETQQVDQSLISFSTGAFSDPPAPFSPPSEEREHNQHKAYLMSFPPGYRFCPTDEELIRCYLTKKIKNEKLPPSIIVEENIYRFHPENLAGKAPKGDKTNWIMHEYRMNQPPRTRVNSNDMRLDDWVLCKIHKKNENTKGKKDVEAKDQRTEDRANNENNETVAEFNPNILAASQTKGEEAINGYLHQSSQMAPPLILPPIQASALIYRPHPQLPRYPLFTSVEEQFMHENMYHSRLSQFDPLSNNYSNASWPQQIDPLPNNHNNSSRSPQIDPLPNNHSNSSRLPQIDPLPNNHSNSSRLPQIDPLPNNYSYVNGPPRIDPLHSHTYYYSDEHQCNYVLPQNFANDPLNNPIWGIYDDADYQSEEDDSKK</sequence>
<evidence type="ECO:0000313" key="1">
    <source>
        <dbReference type="EMBL" id="KAI4304994.1"/>
    </source>
</evidence>